<reference evidence="5 6" key="1">
    <citation type="submission" date="2015-03" db="EMBL/GenBank/DDBJ databases">
        <title>Comparative analysis of the OM43 clade including a novel species from Red Sea uncovers genomic and metabolic diversity among marine methylotrophs.</title>
        <authorList>
            <person name="Jimenez-Infante F."/>
            <person name="Ngugi D.K."/>
            <person name="Vinu M."/>
            <person name="Alam I."/>
            <person name="Kamau A."/>
            <person name="Blom J."/>
            <person name="Bajic V.B."/>
            <person name="Stingl U."/>
        </authorList>
    </citation>
    <scope>NUCLEOTIDE SEQUENCE [LARGE SCALE GENOMIC DNA]</scope>
    <source>
        <strain evidence="5 6">MBRSH7</strain>
    </source>
</reference>
<dbReference type="Pfam" id="PF00583">
    <property type="entry name" value="Acetyltransf_1"/>
    <property type="match status" value="1"/>
</dbReference>
<dbReference type="InterPro" id="IPR016181">
    <property type="entry name" value="Acyl_CoA_acyltransferase"/>
</dbReference>
<comment type="catalytic activity">
    <reaction evidence="3">
        <text>N-terminal L-alanyl-[ribosomal protein bS18] + acetyl-CoA = N-terminal N(alpha)-acetyl-L-alanyl-[ribosomal protein bS18] + CoA + H(+)</text>
        <dbReference type="Rhea" id="RHEA:43756"/>
        <dbReference type="Rhea" id="RHEA-COMP:10676"/>
        <dbReference type="Rhea" id="RHEA-COMP:10677"/>
        <dbReference type="ChEBI" id="CHEBI:15378"/>
        <dbReference type="ChEBI" id="CHEBI:57287"/>
        <dbReference type="ChEBI" id="CHEBI:57288"/>
        <dbReference type="ChEBI" id="CHEBI:64718"/>
        <dbReference type="ChEBI" id="CHEBI:83683"/>
        <dbReference type="EC" id="2.3.1.266"/>
    </reaction>
</comment>
<dbReference type="PANTHER" id="PTHR42919:SF8">
    <property type="entry name" value="N-ALPHA-ACETYLTRANSFERASE 50"/>
    <property type="match status" value="1"/>
</dbReference>
<evidence type="ECO:0000256" key="2">
    <source>
        <dbReference type="ARBA" id="ARBA00023315"/>
    </source>
</evidence>
<proteinExistence type="inferred from homology"/>
<dbReference type="Proteomes" id="UP000066549">
    <property type="component" value="Chromosome"/>
</dbReference>
<keyword evidence="6" id="KW-1185">Reference proteome</keyword>
<gene>
    <name evidence="5" type="ORF">VI33_02060</name>
</gene>
<dbReference type="InterPro" id="IPR006464">
    <property type="entry name" value="AcTrfase_RimI/Ard1"/>
</dbReference>
<dbReference type="SUPFAM" id="SSF55729">
    <property type="entry name" value="Acyl-CoA N-acyltransferases (Nat)"/>
    <property type="match status" value="1"/>
</dbReference>
<keyword evidence="1" id="KW-0808">Transferase</keyword>
<dbReference type="NCBIfam" id="TIGR01575">
    <property type="entry name" value="rimI"/>
    <property type="match status" value="1"/>
</dbReference>
<comment type="subcellular location">
    <subcellularLocation>
        <location evidence="3">Cytoplasm</location>
    </subcellularLocation>
</comment>
<dbReference type="Gene3D" id="3.40.630.30">
    <property type="match status" value="1"/>
</dbReference>
<protein>
    <recommendedName>
        <fullName evidence="3">[Ribosomal protein bS18]-alanine N-acetyltransferase</fullName>
        <ecNumber evidence="3">2.3.1.266</ecNumber>
    </recommendedName>
</protein>
<dbReference type="PANTHER" id="PTHR42919">
    <property type="entry name" value="N-ALPHA-ACETYLTRANSFERASE"/>
    <property type="match status" value="1"/>
</dbReference>
<dbReference type="CDD" id="cd04301">
    <property type="entry name" value="NAT_SF"/>
    <property type="match status" value="1"/>
</dbReference>
<dbReference type="EC" id="2.3.1.266" evidence="3"/>
<name>A0A0H4IX59_9PROT</name>
<keyword evidence="2" id="KW-0012">Acyltransferase</keyword>
<comment type="function">
    <text evidence="3">Acetylates the N-terminal alanine of ribosomal protein bS18.</text>
</comment>
<accession>A0A0H4IX59</accession>
<dbReference type="PROSITE" id="PS51186">
    <property type="entry name" value="GNAT"/>
    <property type="match status" value="1"/>
</dbReference>
<evidence type="ECO:0000313" key="5">
    <source>
        <dbReference type="EMBL" id="AKO65556.1"/>
    </source>
</evidence>
<dbReference type="InterPro" id="IPR000182">
    <property type="entry name" value="GNAT_dom"/>
</dbReference>
<keyword evidence="3" id="KW-0963">Cytoplasm</keyword>
<dbReference type="InterPro" id="IPR051556">
    <property type="entry name" value="N-term/lysine_N-AcTrnsfr"/>
</dbReference>
<sequence>MEFIQDPKDEDLNEVHVIEQENEVELWSLKNFQDSILAKHFFKLFFLNETIVGFIVARLIQPECEILNIGVTKSMQNNQVASKLMDALIGECNNKSIKHIFLEVRASNVPAISLYKKFYFNEIGVRPNYYLTKKGYEDAIIMGRDLS</sequence>
<dbReference type="OrthoDB" id="9796919at2"/>
<dbReference type="GO" id="GO:0008999">
    <property type="term" value="F:protein-N-terminal-alanine acetyltransferase activity"/>
    <property type="evidence" value="ECO:0007669"/>
    <property type="project" value="UniProtKB-EC"/>
</dbReference>
<organism evidence="5 6">
    <name type="scientific">Methylophilales bacterium MBRS-H7</name>
    <dbReference type="NCBI Taxonomy" id="1623450"/>
    <lineage>
        <taxon>Bacteria</taxon>
        <taxon>Pseudomonadati</taxon>
        <taxon>Pseudomonadota</taxon>
        <taxon>Betaproteobacteria</taxon>
        <taxon>Nitrosomonadales</taxon>
        <taxon>OM43 clade</taxon>
    </lineage>
</organism>
<feature type="domain" description="N-acetyltransferase" evidence="4">
    <location>
        <begin position="2"/>
        <end position="147"/>
    </location>
</feature>
<dbReference type="EMBL" id="CP011002">
    <property type="protein sequence ID" value="AKO65556.1"/>
    <property type="molecule type" value="Genomic_DNA"/>
</dbReference>
<dbReference type="GO" id="GO:0005737">
    <property type="term" value="C:cytoplasm"/>
    <property type="evidence" value="ECO:0007669"/>
    <property type="project" value="UniProtKB-SubCell"/>
</dbReference>
<evidence type="ECO:0000313" key="6">
    <source>
        <dbReference type="Proteomes" id="UP000066549"/>
    </source>
</evidence>
<comment type="similarity">
    <text evidence="3">Belongs to the acetyltransferase family. RimI subfamily.</text>
</comment>
<evidence type="ECO:0000256" key="1">
    <source>
        <dbReference type="ARBA" id="ARBA00022679"/>
    </source>
</evidence>
<evidence type="ECO:0000256" key="3">
    <source>
        <dbReference type="RuleBase" id="RU363094"/>
    </source>
</evidence>
<evidence type="ECO:0000259" key="4">
    <source>
        <dbReference type="PROSITE" id="PS51186"/>
    </source>
</evidence>
<dbReference type="AlphaFoldDB" id="A0A0H4IX59"/>